<reference evidence="2 3" key="1">
    <citation type="submission" date="2024-09" db="EMBL/GenBank/DDBJ databases">
        <authorList>
            <person name="Sun Q."/>
            <person name="Mori K."/>
        </authorList>
    </citation>
    <scope>NUCLEOTIDE SEQUENCE [LARGE SCALE GENOMIC DNA]</scope>
    <source>
        <strain evidence="2 3">JCM 11201</strain>
    </source>
</reference>
<proteinExistence type="predicted"/>
<gene>
    <name evidence="2" type="ORF">ACFFMS_13565</name>
</gene>
<organism evidence="2 3">
    <name type="scientific">Ectobacillus funiculus</name>
    <dbReference type="NCBI Taxonomy" id="137993"/>
    <lineage>
        <taxon>Bacteria</taxon>
        <taxon>Bacillati</taxon>
        <taxon>Bacillota</taxon>
        <taxon>Bacilli</taxon>
        <taxon>Bacillales</taxon>
        <taxon>Bacillaceae</taxon>
        <taxon>Ectobacillus</taxon>
    </lineage>
</organism>
<evidence type="ECO:0000256" key="1">
    <source>
        <dbReference type="SAM" id="MobiDB-lite"/>
    </source>
</evidence>
<dbReference type="Proteomes" id="UP001589609">
    <property type="component" value="Unassembled WGS sequence"/>
</dbReference>
<dbReference type="SUPFAM" id="SSF52490">
    <property type="entry name" value="Tubulin nucleotide-binding domain-like"/>
    <property type="match status" value="1"/>
</dbReference>
<comment type="caution">
    <text evidence="2">The sequence shown here is derived from an EMBL/GenBank/DDBJ whole genome shotgun (WGS) entry which is preliminary data.</text>
</comment>
<name>A0ABV5WFR1_9BACI</name>
<accession>A0ABV5WFR1</accession>
<dbReference type="Gene3D" id="3.40.50.1440">
    <property type="entry name" value="Tubulin/FtsZ, GTPase domain"/>
    <property type="match status" value="2"/>
</dbReference>
<keyword evidence="2" id="KW-0131">Cell cycle</keyword>
<feature type="region of interest" description="Disordered" evidence="1">
    <location>
        <begin position="455"/>
        <end position="482"/>
    </location>
</feature>
<dbReference type="InterPro" id="IPR036525">
    <property type="entry name" value="Tubulin/FtsZ_GTPase_sf"/>
</dbReference>
<dbReference type="GO" id="GO:0051301">
    <property type="term" value="P:cell division"/>
    <property type="evidence" value="ECO:0007669"/>
    <property type="project" value="UniProtKB-KW"/>
</dbReference>
<dbReference type="RefSeq" id="WP_342047269.1">
    <property type="nucleotide sequence ID" value="NZ_JBHMAF010000071.1"/>
</dbReference>
<dbReference type="EMBL" id="JBHMAF010000071">
    <property type="protein sequence ID" value="MFB9759453.1"/>
    <property type="molecule type" value="Genomic_DNA"/>
</dbReference>
<sequence length="482" mass="54118">MAKNFFNNEPAIKMTMVGFGQAGTRMVDTFAAIKKVDGSSVYNCLALNSNDGDLTELRYIPKNNQVSLNLGGLGKDPAKATRVLEEDEVAKEKLKSFITERVRPDDELVLFFAGLGGGTGTSTIVKAIEEFSAFHNRPIIAEELRKIAAEHSVAEIKANQNRFKRLALENAIDRKDFIKIGIVVTLPVRADGPNVLKQVNDFSQQIWSLANDKTKGVAFVIFADNQHFYDEYNSLNENEKKNIVNSRDYANKRICEVIHELNTAATIGGTGVVLDPADFKRILLEKTGCLVINRVSKSMGEIQNAKDIQEMFTESIKGSSFHEPIELMQKDDHGNIVTSKIHHFGMLAVLDQPKGFGDAFIDDAKADIIQRLPIRETVFNGYIVSKNDFNTSVYTFFKTEALPTRLAKGLVEEYKEYQEKNNKFIYQQSSIASINSIEDDEDDFDFNLSDFIDLGEENTENSNPSEKEEELADFLDPEKMKF</sequence>
<keyword evidence="3" id="KW-1185">Reference proteome</keyword>
<protein>
    <submittedName>
        <fullName evidence="2">Cell division protein FtsZ</fullName>
    </submittedName>
</protein>
<evidence type="ECO:0000313" key="3">
    <source>
        <dbReference type="Proteomes" id="UP001589609"/>
    </source>
</evidence>
<keyword evidence="2" id="KW-0132">Cell division</keyword>
<evidence type="ECO:0000313" key="2">
    <source>
        <dbReference type="EMBL" id="MFB9759453.1"/>
    </source>
</evidence>